<keyword evidence="3" id="KW-1185">Reference proteome</keyword>
<proteinExistence type="predicted"/>
<name>A0A5N6WL41_9EURO</name>
<dbReference type="AlphaFoldDB" id="A0A5N6WL41"/>
<dbReference type="Proteomes" id="UP000325945">
    <property type="component" value="Unassembled WGS sequence"/>
</dbReference>
<keyword evidence="1" id="KW-0812">Transmembrane</keyword>
<sequence>MTFGNRNESLSLFLLVPLFFEGGSLFRSFLLFLSLLSLPFAALWIFPIKKNQWQDHGSGTLDKFLRRSVPALRVRV</sequence>
<evidence type="ECO:0000313" key="2">
    <source>
        <dbReference type="EMBL" id="KAE8321541.1"/>
    </source>
</evidence>
<keyword evidence="1" id="KW-1133">Transmembrane helix</keyword>
<evidence type="ECO:0000313" key="3">
    <source>
        <dbReference type="Proteomes" id="UP000325945"/>
    </source>
</evidence>
<accession>A0A5N6WL41</accession>
<gene>
    <name evidence="2" type="ORF">BDV39DRAFT_185474</name>
</gene>
<feature type="non-terminal residue" evidence="2">
    <location>
        <position position="76"/>
    </location>
</feature>
<protein>
    <submittedName>
        <fullName evidence="2">Uncharacterized protein</fullName>
    </submittedName>
</protein>
<organism evidence="2 3">
    <name type="scientific">Aspergillus sergii</name>
    <dbReference type="NCBI Taxonomy" id="1034303"/>
    <lineage>
        <taxon>Eukaryota</taxon>
        <taxon>Fungi</taxon>
        <taxon>Dikarya</taxon>
        <taxon>Ascomycota</taxon>
        <taxon>Pezizomycotina</taxon>
        <taxon>Eurotiomycetes</taxon>
        <taxon>Eurotiomycetidae</taxon>
        <taxon>Eurotiales</taxon>
        <taxon>Aspergillaceae</taxon>
        <taxon>Aspergillus</taxon>
        <taxon>Aspergillus subgen. Circumdati</taxon>
    </lineage>
</organism>
<dbReference type="EMBL" id="ML741866">
    <property type="protein sequence ID" value="KAE8321541.1"/>
    <property type="molecule type" value="Genomic_DNA"/>
</dbReference>
<reference evidence="3" key="1">
    <citation type="submission" date="2019-04" db="EMBL/GenBank/DDBJ databases">
        <title>Friends and foes A comparative genomics studyof 23 Aspergillus species from section Flavi.</title>
        <authorList>
            <consortium name="DOE Joint Genome Institute"/>
            <person name="Kjaerbolling I."/>
            <person name="Vesth T."/>
            <person name="Frisvad J.C."/>
            <person name="Nybo J.L."/>
            <person name="Theobald S."/>
            <person name="Kildgaard S."/>
            <person name="Isbrandt T."/>
            <person name="Kuo A."/>
            <person name="Sato A."/>
            <person name="Lyhne E.K."/>
            <person name="Kogle M.E."/>
            <person name="Wiebenga A."/>
            <person name="Kun R.S."/>
            <person name="Lubbers R.J."/>
            <person name="Makela M.R."/>
            <person name="Barry K."/>
            <person name="Chovatia M."/>
            <person name="Clum A."/>
            <person name="Daum C."/>
            <person name="Haridas S."/>
            <person name="He G."/>
            <person name="LaButti K."/>
            <person name="Lipzen A."/>
            <person name="Mondo S."/>
            <person name="Riley R."/>
            <person name="Salamov A."/>
            <person name="Simmons B.A."/>
            <person name="Magnuson J.K."/>
            <person name="Henrissat B."/>
            <person name="Mortensen U.H."/>
            <person name="Larsen T.O."/>
            <person name="Devries R.P."/>
            <person name="Grigoriev I.V."/>
            <person name="Machida M."/>
            <person name="Baker S.E."/>
            <person name="Andersen M.R."/>
        </authorList>
    </citation>
    <scope>NUCLEOTIDE SEQUENCE [LARGE SCALE GENOMIC DNA]</scope>
    <source>
        <strain evidence="3">CBS 130017</strain>
    </source>
</reference>
<feature type="transmembrane region" description="Helical" evidence="1">
    <location>
        <begin position="25"/>
        <end position="46"/>
    </location>
</feature>
<evidence type="ECO:0000256" key="1">
    <source>
        <dbReference type="SAM" id="Phobius"/>
    </source>
</evidence>
<keyword evidence="1" id="KW-0472">Membrane</keyword>